<dbReference type="Proteomes" id="UP000075615">
    <property type="component" value="Unassembled WGS sequence"/>
</dbReference>
<accession>A0A150XCY2</accession>
<protein>
    <recommendedName>
        <fullName evidence="3">Co-chaperone DjlA N-terminal domain-containing protein</fullName>
    </recommendedName>
</protein>
<sequence>MNTEDRELHKRKSHLFMLLMLAEADNEDSPLEALFINMVAERLGMTPEEVQEIDKKPQDLTLVIPKTEHARIEILYDLLFLMKFDQDVDQSEIDLIHRLAFRMGFRPTMTQEMIEVMKQNIGRNVPKDSLLNIIRKYMN</sequence>
<organism evidence="1 2">
    <name type="scientific">Roseivirga echinicomitans</name>
    <dbReference type="NCBI Taxonomy" id="296218"/>
    <lineage>
        <taxon>Bacteria</taxon>
        <taxon>Pseudomonadati</taxon>
        <taxon>Bacteroidota</taxon>
        <taxon>Cytophagia</taxon>
        <taxon>Cytophagales</taxon>
        <taxon>Roseivirgaceae</taxon>
        <taxon>Roseivirga</taxon>
    </lineage>
</organism>
<evidence type="ECO:0000313" key="1">
    <source>
        <dbReference type="EMBL" id="KYG76546.1"/>
    </source>
</evidence>
<dbReference type="EMBL" id="LRDB01000023">
    <property type="protein sequence ID" value="KYG76546.1"/>
    <property type="molecule type" value="Genomic_DNA"/>
</dbReference>
<comment type="caution">
    <text evidence="1">The sequence shown here is derived from an EMBL/GenBank/DDBJ whole genome shotgun (WGS) entry which is preliminary data.</text>
</comment>
<evidence type="ECO:0008006" key="3">
    <source>
        <dbReference type="Google" id="ProtNLM"/>
    </source>
</evidence>
<dbReference type="AlphaFoldDB" id="A0A150XCY2"/>
<evidence type="ECO:0000313" key="2">
    <source>
        <dbReference type="Proteomes" id="UP000075615"/>
    </source>
</evidence>
<dbReference type="STRING" id="296218.AWN68_05810"/>
<dbReference type="InterPro" id="IPR029024">
    <property type="entry name" value="TerB-like"/>
</dbReference>
<keyword evidence="2" id="KW-1185">Reference proteome</keyword>
<name>A0A150XCY2_9BACT</name>
<dbReference type="SUPFAM" id="SSF158682">
    <property type="entry name" value="TerB-like"/>
    <property type="match status" value="1"/>
</dbReference>
<proteinExistence type="predicted"/>
<reference evidence="1 2" key="1">
    <citation type="submission" date="2016-01" db="EMBL/GenBank/DDBJ databases">
        <title>Genome sequencing of Roseivirga echinicomitans KMM 6058.</title>
        <authorList>
            <person name="Selvaratnam C."/>
            <person name="Thevarajoo S."/>
            <person name="Goh K.M."/>
            <person name="Ee R."/>
            <person name="Chan K.-G."/>
            <person name="Chong C.S."/>
        </authorList>
    </citation>
    <scope>NUCLEOTIDE SEQUENCE [LARGE SCALE GENOMIC DNA]</scope>
    <source>
        <strain evidence="1 2">KMM 6058</strain>
    </source>
</reference>
<dbReference type="Gene3D" id="1.10.3680.10">
    <property type="entry name" value="TerB-like"/>
    <property type="match status" value="1"/>
</dbReference>
<dbReference type="RefSeq" id="WP_157716190.1">
    <property type="nucleotide sequence ID" value="NZ_LRDB01000023.1"/>
</dbReference>
<gene>
    <name evidence="1" type="ORF">AWN68_05810</name>
</gene>
<dbReference type="OrthoDB" id="981083at2"/>